<evidence type="ECO:0000313" key="2">
    <source>
        <dbReference type="EMBL" id="KAF3766439.1"/>
    </source>
</evidence>
<dbReference type="AlphaFoldDB" id="A0A9P4Y4R2"/>
<accession>A0A9P4Y4R2</accession>
<evidence type="ECO:0000256" key="1">
    <source>
        <dbReference type="SAM" id="MobiDB-lite"/>
    </source>
</evidence>
<name>A0A9P4Y4R2_CRYP1</name>
<proteinExistence type="predicted"/>
<feature type="compositionally biased region" description="Polar residues" evidence="1">
    <location>
        <begin position="486"/>
        <end position="498"/>
    </location>
</feature>
<comment type="caution">
    <text evidence="2">The sequence shown here is derived from an EMBL/GenBank/DDBJ whole genome shotgun (WGS) entry which is preliminary data.</text>
</comment>
<feature type="compositionally biased region" description="Basic and acidic residues" evidence="1">
    <location>
        <begin position="426"/>
        <end position="441"/>
    </location>
</feature>
<keyword evidence="3" id="KW-1185">Reference proteome</keyword>
<reference evidence="2" key="1">
    <citation type="journal article" date="2020" name="Phytopathology">
        <title>Genome sequence of the chestnut blight fungus Cryphonectria parasitica EP155: A fundamental resource for an archetypical invasive plant pathogen.</title>
        <authorList>
            <person name="Crouch J.A."/>
            <person name="Dawe A."/>
            <person name="Aerts A."/>
            <person name="Barry K."/>
            <person name="Churchill A.C.L."/>
            <person name="Grimwood J."/>
            <person name="Hillman B."/>
            <person name="Milgroom M.G."/>
            <person name="Pangilinan J."/>
            <person name="Smith M."/>
            <person name="Salamov A."/>
            <person name="Schmutz J."/>
            <person name="Yadav J."/>
            <person name="Grigoriev I.V."/>
            <person name="Nuss D."/>
        </authorList>
    </citation>
    <scope>NUCLEOTIDE SEQUENCE</scope>
    <source>
        <strain evidence="2">EP155</strain>
    </source>
</reference>
<dbReference type="GeneID" id="63837627"/>
<gene>
    <name evidence="2" type="ORF">M406DRAFT_330259</name>
</gene>
<organism evidence="2 3">
    <name type="scientific">Cryphonectria parasitica (strain ATCC 38755 / EP155)</name>
    <dbReference type="NCBI Taxonomy" id="660469"/>
    <lineage>
        <taxon>Eukaryota</taxon>
        <taxon>Fungi</taxon>
        <taxon>Dikarya</taxon>
        <taxon>Ascomycota</taxon>
        <taxon>Pezizomycotina</taxon>
        <taxon>Sordariomycetes</taxon>
        <taxon>Sordariomycetidae</taxon>
        <taxon>Diaporthales</taxon>
        <taxon>Cryphonectriaceae</taxon>
        <taxon>Cryphonectria-Endothia species complex</taxon>
        <taxon>Cryphonectria</taxon>
    </lineage>
</organism>
<feature type="region of interest" description="Disordered" evidence="1">
    <location>
        <begin position="426"/>
        <end position="525"/>
    </location>
</feature>
<feature type="compositionally biased region" description="Low complexity" evidence="1">
    <location>
        <begin position="80"/>
        <end position="89"/>
    </location>
</feature>
<feature type="compositionally biased region" description="Basic residues" evidence="1">
    <location>
        <begin position="1"/>
        <end position="11"/>
    </location>
</feature>
<protein>
    <submittedName>
        <fullName evidence="2">Uncharacterized protein</fullName>
    </submittedName>
</protein>
<dbReference type="EMBL" id="MU032347">
    <property type="protein sequence ID" value="KAF3766439.1"/>
    <property type="molecule type" value="Genomic_DNA"/>
</dbReference>
<dbReference type="RefSeq" id="XP_040777400.1">
    <property type="nucleotide sequence ID" value="XM_040920498.1"/>
</dbReference>
<feature type="compositionally biased region" description="Basic and acidic residues" evidence="1">
    <location>
        <begin position="33"/>
        <end position="45"/>
    </location>
</feature>
<feature type="region of interest" description="Disordered" evidence="1">
    <location>
        <begin position="253"/>
        <end position="272"/>
    </location>
</feature>
<sequence length="551" mass="62318">MSHRGGKRVHHSSSSEDMSSFPGDKGHHPRKMYKADYYRPSRVEEQAQAYHSRVGYQGQERPNRPVEAGPSVSRRGGQPTTTTTTSTKTNHSQKSSLVGPDGRFTNQAGPEDRTLATWVKQWAEMYPGYTGDIAPFRAAVRNQAEAARFDEEVLEAAEALQLVSADQLRHLEKERKSVLPALRALSFPHCYSGDASTVRECLRRGVVAYLYFIHCIPELWCKLGENTPAKGRFLDDVVAVLFKVCKTTPGPSDNTHVGPYSSTSSSSSNHGLRAQPKDLLALTKYICEPSPLSRPPSQPQPETEETRAVALLLDSIKEIWKNQAPPKDYEVLPEHPMTAGWLVETTSRLLRAYECNARWSERLARDLPDAGRHRRRPDVVKFHATRVNHKEQKGAMHSDEVRFFYRWVQAHGQEWKLEAEREMEERQGVKKQQQEPEDQQKQKSKVYKGYNQGLNNRKDQKNLEQVFIKPKRKGGYASTPERKSLAGNNASPSSTSPTGRAVQPDYTTTPRQPLSPPNVASPEPMVVENARTVGLEELRRIKEQYETLMQK</sequence>
<feature type="region of interest" description="Disordered" evidence="1">
    <location>
        <begin position="1"/>
        <end position="110"/>
    </location>
</feature>
<evidence type="ECO:0000313" key="3">
    <source>
        <dbReference type="Proteomes" id="UP000803844"/>
    </source>
</evidence>
<dbReference type="Proteomes" id="UP000803844">
    <property type="component" value="Unassembled WGS sequence"/>
</dbReference>